<dbReference type="AlphaFoldDB" id="A0AAV5U7T3"/>
<proteinExistence type="predicted"/>
<feature type="non-terminal residue" evidence="2">
    <location>
        <position position="1"/>
    </location>
</feature>
<evidence type="ECO:0000256" key="1">
    <source>
        <dbReference type="SAM" id="MobiDB-lite"/>
    </source>
</evidence>
<protein>
    <submittedName>
        <fullName evidence="2">Uncharacterized protein</fullName>
    </submittedName>
</protein>
<feature type="compositionally biased region" description="Basic and acidic residues" evidence="1">
    <location>
        <begin position="253"/>
        <end position="262"/>
    </location>
</feature>
<evidence type="ECO:0000313" key="2">
    <source>
        <dbReference type="EMBL" id="GMT02951.1"/>
    </source>
</evidence>
<comment type="caution">
    <text evidence="2">The sequence shown here is derived from an EMBL/GenBank/DDBJ whole genome shotgun (WGS) entry which is preliminary data.</text>
</comment>
<gene>
    <name evidence="2" type="ORF">PENTCL1PPCAC_25125</name>
</gene>
<name>A0AAV5U7T3_9BILA</name>
<organism evidence="2 3">
    <name type="scientific">Pristionchus entomophagus</name>
    <dbReference type="NCBI Taxonomy" id="358040"/>
    <lineage>
        <taxon>Eukaryota</taxon>
        <taxon>Metazoa</taxon>
        <taxon>Ecdysozoa</taxon>
        <taxon>Nematoda</taxon>
        <taxon>Chromadorea</taxon>
        <taxon>Rhabditida</taxon>
        <taxon>Rhabditina</taxon>
        <taxon>Diplogasteromorpha</taxon>
        <taxon>Diplogasteroidea</taxon>
        <taxon>Neodiplogasteridae</taxon>
        <taxon>Pristionchus</taxon>
    </lineage>
</organism>
<sequence>LLVMFYDDSSTRLFDDNNDFCMNEECDGVNIMDAPVDRASPQPNFFSGLPSSPADGQDACLVIVEEQRHHIHSITCSPASSSCSSTSTSPPVVRAYSSPPKRVNWREHMRDLSRATIDESIHRLNVMRGGIEKKRRGKGGHVGARRTHRPGCAMHVWSLVKHIKEQPASTCSCQHEISGVSSDLVDRLRRLTRFDPRLTELARPHRFTYSYKLDYSLPSIAEDGEESESAPPSTSSDLALLPLPTRSRSLPTSRERIGREGRSVSPLPSRPHCSSPVASDEALLQLQQTPLLSEEEMCARLSALPIGYHTTATVAALETALHSSLSLMDTEPDG</sequence>
<evidence type="ECO:0000313" key="3">
    <source>
        <dbReference type="Proteomes" id="UP001432027"/>
    </source>
</evidence>
<feature type="compositionally biased region" description="Low complexity" evidence="1">
    <location>
        <begin position="229"/>
        <end position="252"/>
    </location>
</feature>
<keyword evidence="3" id="KW-1185">Reference proteome</keyword>
<feature type="region of interest" description="Disordered" evidence="1">
    <location>
        <begin position="222"/>
        <end position="276"/>
    </location>
</feature>
<reference evidence="2" key="1">
    <citation type="submission" date="2023-10" db="EMBL/GenBank/DDBJ databases">
        <title>Genome assembly of Pristionchus species.</title>
        <authorList>
            <person name="Yoshida K."/>
            <person name="Sommer R.J."/>
        </authorList>
    </citation>
    <scope>NUCLEOTIDE SEQUENCE</scope>
    <source>
        <strain evidence="2">RS0144</strain>
    </source>
</reference>
<accession>A0AAV5U7T3</accession>
<dbReference type="EMBL" id="BTSX01000006">
    <property type="protein sequence ID" value="GMT02951.1"/>
    <property type="molecule type" value="Genomic_DNA"/>
</dbReference>
<dbReference type="Proteomes" id="UP001432027">
    <property type="component" value="Unassembled WGS sequence"/>
</dbReference>